<dbReference type="Pfam" id="PF18096">
    <property type="entry name" value="Thump_like"/>
    <property type="match status" value="1"/>
</dbReference>
<dbReference type="AlphaFoldDB" id="A0A1G4G7I9"/>
<gene>
    <name evidence="3" type="ORF">ING2E5A_1683</name>
</gene>
<reference evidence="3 4" key="1">
    <citation type="submission" date="2016-08" db="EMBL/GenBank/DDBJ databases">
        <authorList>
            <person name="Seilhamer J.J."/>
        </authorList>
    </citation>
    <scope>NUCLEOTIDE SEQUENCE [LARGE SCALE GENOMIC DNA]</scope>
    <source>
        <strain evidence="3">ING2-E5A</strain>
    </source>
</reference>
<protein>
    <submittedName>
        <fullName evidence="3">Uncharacterized protein</fullName>
    </submittedName>
</protein>
<dbReference type="Gene3D" id="1.10.10.1110">
    <property type="entry name" value="Methyltransferase PG1098, N-terminal domain"/>
    <property type="match status" value="1"/>
</dbReference>
<dbReference type="RefSeq" id="WP_071136961.1">
    <property type="nucleotide sequence ID" value="NZ_DUQN01000129.1"/>
</dbReference>
<dbReference type="InterPro" id="IPR029063">
    <property type="entry name" value="SAM-dependent_MTases_sf"/>
</dbReference>
<evidence type="ECO:0000313" key="4">
    <source>
        <dbReference type="Proteomes" id="UP000178485"/>
    </source>
</evidence>
<dbReference type="Gene3D" id="3.40.50.150">
    <property type="entry name" value="Vaccinia Virus protein VP39"/>
    <property type="match status" value="1"/>
</dbReference>
<dbReference type="STRING" id="1642646.ING2E5A_1683"/>
<evidence type="ECO:0000313" key="3">
    <source>
        <dbReference type="EMBL" id="SCM58150.1"/>
    </source>
</evidence>
<dbReference type="EMBL" id="LT608328">
    <property type="protein sequence ID" value="SCM58150.1"/>
    <property type="molecule type" value="Genomic_DNA"/>
</dbReference>
<feature type="domain" description="PG-1098 ferredoxin-like" evidence="2">
    <location>
        <begin position="280"/>
        <end position="323"/>
    </location>
</feature>
<evidence type="ECO:0000259" key="1">
    <source>
        <dbReference type="Pfam" id="PF18096"/>
    </source>
</evidence>
<feature type="domain" description="THUMP-like" evidence="1">
    <location>
        <begin position="324"/>
        <end position="389"/>
    </location>
</feature>
<keyword evidence="4" id="KW-1185">Reference proteome</keyword>
<dbReference type="Pfam" id="PF22013">
    <property type="entry name" value="PG_1098_Fer"/>
    <property type="match status" value="1"/>
</dbReference>
<dbReference type="SUPFAM" id="SSF53335">
    <property type="entry name" value="S-adenosyl-L-methionine-dependent methyltransferases"/>
    <property type="match status" value="1"/>
</dbReference>
<organism evidence="3 4">
    <name type="scientific">Petrimonas mucosa</name>
    <dbReference type="NCBI Taxonomy" id="1642646"/>
    <lineage>
        <taxon>Bacteria</taxon>
        <taxon>Pseudomonadati</taxon>
        <taxon>Bacteroidota</taxon>
        <taxon>Bacteroidia</taxon>
        <taxon>Bacteroidales</taxon>
        <taxon>Dysgonomonadaceae</taxon>
        <taxon>Petrimonas</taxon>
    </lineage>
</organism>
<dbReference type="KEGG" id="pmuc:ING2E5A_1683"/>
<dbReference type="Proteomes" id="UP000178485">
    <property type="component" value="Chromosome i"/>
</dbReference>
<accession>A0A1G4G7I9</accession>
<evidence type="ECO:0000259" key="2">
    <source>
        <dbReference type="Pfam" id="PF22013"/>
    </source>
</evidence>
<proteinExistence type="predicted"/>
<sequence>MELTTQQKDFIRQHEQDDVKELALKLDKEKYRSLDVALVLSQIVGRQTAREKFPRWYNTDGIIYPVHLSLEQASSEITAGYKASLVPGGFGRLVDLTGGMGVDFAALSQRFEQSVYVEQDQDLCHIARHNFSVLGLQGISVVNDPGEAFLQRMEPAEMIYLDPSRRDNVGRKVVRIEECSPDVSVIREQLLAKAKLVVIKFSPMLDISLALKSLGRVSEVHVVSVENECKELLFLLSPDAMATLFHAVNLYRTGKMERFYFSPEEEQNVEIPFASAVGSYLYEPNASILKAGGFKSVAKRYGVQKLHVNSHLYTSDRPVYDFPGRMFEVRQWFVPNRQNVKQFLSQTKKANITVRNFPLSVAEIRRKTGLKEGGELYLFATTVARDTKIWVTGTRL</sequence>
<dbReference type="InterPro" id="IPR054168">
    <property type="entry name" value="PG_1098_Fer"/>
</dbReference>
<name>A0A1G4G7I9_9BACT</name>
<dbReference type="InterPro" id="IPR041497">
    <property type="entry name" value="Thump-like"/>
</dbReference>